<accession>A0AA41WC08</accession>
<evidence type="ECO:0000256" key="2">
    <source>
        <dbReference type="SAM" id="Phobius"/>
    </source>
</evidence>
<evidence type="ECO:0008006" key="5">
    <source>
        <dbReference type="Google" id="ProtNLM"/>
    </source>
</evidence>
<feature type="transmembrane region" description="Helical" evidence="2">
    <location>
        <begin position="61"/>
        <end position="82"/>
    </location>
</feature>
<evidence type="ECO:0000256" key="1">
    <source>
        <dbReference type="SAM" id="MobiDB-lite"/>
    </source>
</evidence>
<keyword evidence="4" id="KW-1185">Reference proteome</keyword>
<gene>
    <name evidence="3" type="ORF">NET02_00530</name>
</gene>
<keyword evidence="2" id="KW-0812">Transmembrane</keyword>
<dbReference type="RefSeq" id="WP_284055409.1">
    <property type="nucleotide sequence ID" value="NZ_JAMSLR010000001.1"/>
</dbReference>
<evidence type="ECO:0000313" key="4">
    <source>
        <dbReference type="Proteomes" id="UP001165306"/>
    </source>
</evidence>
<reference evidence="3" key="1">
    <citation type="submission" date="2022-06" db="EMBL/GenBank/DDBJ databases">
        <title>CFH 74404 Thermomicrobiaceae sp.</title>
        <authorList>
            <person name="Ming H."/>
            <person name="Li W.-J."/>
            <person name="Zhao Z."/>
        </authorList>
    </citation>
    <scope>NUCLEOTIDE SEQUENCE</scope>
    <source>
        <strain evidence="3">CFH 74404</strain>
    </source>
</reference>
<comment type="caution">
    <text evidence="3">The sequence shown here is derived from an EMBL/GenBank/DDBJ whole genome shotgun (WGS) entry which is preliminary data.</text>
</comment>
<organism evidence="3 4">
    <name type="scientific">Thermalbibacter longus</name>
    <dbReference type="NCBI Taxonomy" id="2951981"/>
    <lineage>
        <taxon>Bacteria</taxon>
        <taxon>Pseudomonadati</taxon>
        <taxon>Thermomicrobiota</taxon>
        <taxon>Thermomicrobia</taxon>
        <taxon>Thermomicrobiales</taxon>
        <taxon>Thermomicrobiaceae</taxon>
        <taxon>Thermalbibacter</taxon>
    </lineage>
</organism>
<evidence type="ECO:0000313" key="3">
    <source>
        <dbReference type="EMBL" id="MCM8747624.1"/>
    </source>
</evidence>
<proteinExistence type="predicted"/>
<name>A0AA41WC08_9BACT</name>
<feature type="region of interest" description="Disordered" evidence="1">
    <location>
        <begin position="26"/>
        <end position="49"/>
    </location>
</feature>
<dbReference type="EMBL" id="JAMSLR010000001">
    <property type="protein sequence ID" value="MCM8747624.1"/>
    <property type="molecule type" value="Genomic_DNA"/>
</dbReference>
<keyword evidence="2" id="KW-0472">Membrane</keyword>
<keyword evidence="2" id="KW-1133">Transmembrane helix</keyword>
<dbReference type="AlphaFoldDB" id="A0AA41WC08"/>
<protein>
    <recommendedName>
        <fullName evidence="5">DUF4367 domain-containing protein</fullName>
    </recommendedName>
</protein>
<dbReference type="Proteomes" id="UP001165306">
    <property type="component" value="Unassembled WGS sequence"/>
</dbReference>
<sequence length="295" mass="31567">MTEGRWPVRDEDLEAALARLREELDLPPAPDLSGPVRQRLLTGQQPSRSRWSTLLTPRSRLAAALLACALLAALVIGLWPAARSAVAEWFGLPGIEIRFVASPTPATATSPAQGQGTPPALVATATVPATAVTAEPRSSLSLGTEMSLDEAQQRVPFRILLPAALGTPDAVYLDEGRPAPVVTLVYRPRPPEIPASEVTGVGLLIMQFQGSPNEPVFAKGMGPESVIEPVTVRNGPGYWITGGPHMLIVRTPGGEWQDQPRLAGNTLLWVHRDLTLRLEGDISKETALLIAESME</sequence>